<dbReference type="Proteomes" id="UP000075243">
    <property type="component" value="Unassembled WGS sequence"/>
</dbReference>
<organism evidence="2 3">
    <name type="scientific">Cajanus cajan</name>
    <name type="common">Pigeon pea</name>
    <name type="synonym">Cajanus indicus</name>
    <dbReference type="NCBI Taxonomy" id="3821"/>
    <lineage>
        <taxon>Eukaryota</taxon>
        <taxon>Viridiplantae</taxon>
        <taxon>Streptophyta</taxon>
        <taxon>Embryophyta</taxon>
        <taxon>Tracheophyta</taxon>
        <taxon>Spermatophyta</taxon>
        <taxon>Magnoliopsida</taxon>
        <taxon>eudicotyledons</taxon>
        <taxon>Gunneridae</taxon>
        <taxon>Pentapetalae</taxon>
        <taxon>rosids</taxon>
        <taxon>fabids</taxon>
        <taxon>Fabales</taxon>
        <taxon>Fabaceae</taxon>
        <taxon>Papilionoideae</taxon>
        <taxon>50 kb inversion clade</taxon>
        <taxon>NPAAA clade</taxon>
        <taxon>indigoferoid/millettioid clade</taxon>
        <taxon>Phaseoleae</taxon>
        <taxon>Cajanus</taxon>
    </lineage>
</organism>
<sequence length="175" mass="20509">MVYVTSWDEFVERSVQLFRADPHSTRYVMKYRHCDGKLVLKVTDDHQINSKVMVYLQSIDAFQIGKTADKVFKMLILLDPCEAHCTDLVLQDFEKISIHEETIPKFWKITTCINLRISLISLLQHLIKGKDLARLGITPFATSYLTITLEILWSMYLYNPKGRCKVDFQLDDFKR</sequence>
<evidence type="ECO:0000259" key="1">
    <source>
        <dbReference type="Pfam" id="PF05486"/>
    </source>
</evidence>
<dbReference type="Pfam" id="PF05486">
    <property type="entry name" value="SRP9-21"/>
    <property type="match status" value="1"/>
</dbReference>
<accession>A0A151S391</accession>
<dbReference type="SUPFAM" id="SSF54762">
    <property type="entry name" value="Signal recognition particle alu RNA binding heterodimer, SRP9/14"/>
    <property type="match status" value="1"/>
</dbReference>
<dbReference type="EMBL" id="KQ483481">
    <property type="protein sequence ID" value="KYP49224.1"/>
    <property type="molecule type" value="Genomic_DNA"/>
</dbReference>
<dbReference type="InterPro" id="IPR039432">
    <property type="entry name" value="SRP9_dom"/>
</dbReference>
<dbReference type="Gene3D" id="3.30.720.10">
    <property type="entry name" value="Signal recognition particle alu RNA binding heterodimer, srp9/1"/>
    <property type="match status" value="1"/>
</dbReference>
<dbReference type="Gramene" id="C.cajan_28397.t">
    <property type="protein sequence ID" value="C.cajan_28397.t"/>
    <property type="gene ID" value="C.cajan_28397"/>
</dbReference>
<evidence type="ECO:0000313" key="2">
    <source>
        <dbReference type="EMBL" id="KYP49224.1"/>
    </source>
</evidence>
<dbReference type="AlphaFoldDB" id="A0A151S391"/>
<feature type="domain" description="SRP9" evidence="1">
    <location>
        <begin position="4"/>
        <end position="46"/>
    </location>
</feature>
<evidence type="ECO:0000313" key="3">
    <source>
        <dbReference type="Proteomes" id="UP000075243"/>
    </source>
</evidence>
<protein>
    <submittedName>
        <fullName evidence="2">Signal recognition particle 9 kDa protein</fullName>
    </submittedName>
</protein>
<name>A0A151S391_CAJCA</name>
<reference evidence="2" key="1">
    <citation type="journal article" date="2012" name="Nat. Biotechnol.">
        <title>Draft genome sequence of pigeonpea (Cajanus cajan), an orphan legume crop of resource-poor farmers.</title>
        <authorList>
            <person name="Varshney R.K."/>
            <person name="Chen W."/>
            <person name="Li Y."/>
            <person name="Bharti A.K."/>
            <person name="Saxena R.K."/>
            <person name="Schlueter J.A."/>
            <person name="Donoghue M.T."/>
            <person name="Azam S."/>
            <person name="Fan G."/>
            <person name="Whaley A.M."/>
            <person name="Farmer A.D."/>
            <person name="Sheridan J."/>
            <person name="Iwata A."/>
            <person name="Tuteja R."/>
            <person name="Penmetsa R.V."/>
            <person name="Wu W."/>
            <person name="Upadhyaya H.D."/>
            <person name="Yang S.P."/>
            <person name="Shah T."/>
            <person name="Saxena K.B."/>
            <person name="Michael T."/>
            <person name="McCombie W.R."/>
            <person name="Yang B."/>
            <person name="Zhang G."/>
            <person name="Yang H."/>
            <person name="Wang J."/>
            <person name="Spillane C."/>
            <person name="Cook D.R."/>
            <person name="May G.D."/>
            <person name="Xu X."/>
            <person name="Jackson S.A."/>
        </authorList>
    </citation>
    <scope>NUCLEOTIDE SEQUENCE [LARGE SCALE GENOMIC DNA]</scope>
</reference>
<dbReference type="GO" id="GO:0005786">
    <property type="term" value="C:signal recognition particle, endoplasmic reticulum targeting"/>
    <property type="evidence" value="ECO:0007669"/>
    <property type="project" value="TreeGrafter"/>
</dbReference>
<dbReference type="GO" id="GO:0008312">
    <property type="term" value="F:7S RNA binding"/>
    <property type="evidence" value="ECO:0007669"/>
    <property type="project" value="InterPro"/>
</dbReference>
<dbReference type="InterPro" id="IPR009018">
    <property type="entry name" value="Signal_recog_particle_SRP9/14"/>
</dbReference>
<gene>
    <name evidence="2" type="ORF">KK1_029063</name>
</gene>
<dbReference type="STRING" id="3821.A0A151S391"/>
<dbReference type="GO" id="GO:0006614">
    <property type="term" value="P:SRP-dependent cotranslational protein targeting to membrane"/>
    <property type="evidence" value="ECO:0007669"/>
    <property type="project" value="InterPro"/>
</dbReference>
<dbReference type="InterPro" id="IPR039914">
    <property type="entry name" value="SRP9-like"/>
</dbReference>
<dbReference type="PANTHER" id="PTHR12834">
    <property type="entry name" value="SIGNAL RECOGNITION PARTICLE 9 KDA PROTEIN"/>
    <property type="match status" value="1"/>
</dbReference>
<proteinExistence type="predicted"/>
<dbReference type="PANTHER" id="PTHR12834:SF12">
    <property type="entry name" value="SIGNAL RECOGNITION PARTICLE 9 KDA PROTEIN"/>
    <property type="match status" value="1"/>
</dbReference>
<keyword evidence="3" id="KW-1185">Reference proteome</keyword>